<keyword evidence="3" id="KW-1185">Reference proteome</keyword>
<feature type="non-terminal residue" evidence="2">
    <location>
        <position position="1"/>
    </location>
</feature>
<gene>
    <name evidence="2" type="ORF">K458DRAFT_469575</name>
</gene>
<dbReference type="EMBL" id="MU005638">
    <property type="protein sequence ID" value="KAF2676211.1"/>
    <property type="molecule type" value="Genomic_DNA"/>
</dbReference>
<evidence type="ECO:0000313" key="3">
    <source>
        <dbReference type="Proteomes" id="UP000799291"/>
    </source>
</evidence>
<proteinExistence type="predicted"/>
<protein>
    <submittedName>
        <fullName evidence="2">Uncharacterized protein</fullName>
    </submittedName>
</protein>
<dbReference type="AlphaFoldDB" id="A0A6G1IE13"/>
<organism evidence="2 3">
    <name type="scientific">Lentithecium fluviatile CBS 122367</name>
    <dbReference type="NCBI Taxonomy" id="1168545"/>
    <lineage>
        <taxon>Eukaryota</taxon>
        <taxon>Fungi</taxon>
        <taxon>Dikarya</taxon>
        <taxon>Ascomycota</taxon>
        <taxon>Pezizomycotina</taxon>
        <taxon>Dothideomycetes</taxon>
        <taxon>Pleosporomycetidae</taxon>
        <taxon>Pleosporales</taxon>
        <taxon>Massarineae</taxon>
        <taxon>Lentitheciaceae</taxon>
        <taxon>Lentithecium</taxon>
    </lineage>
</organism>
<feature type="region of interest" description="Disordered" evidence="1">
    <location>
        <begin position="1"/>
        <end position="48"/>
    </location>
</feature>
<evidence type="ECO:0000313" key="2">
    <source>
        <dbReference type="EMBL" id="KAF2676211.1"/>
    </source>
</evidence>
<sequence length="179" mass="20624">NFTQNYPRTVPTPSHQELATQKASVHYPYPNHKMDSDGKTKRSLLSASPAPKYFPTKLYTSYNDRDRRSIDKIISDIGTHWYILSIGTAFPMASRPEIQARDWGLELLSAILHLAEISPCLEGHAYAVEYLCDRIESVNEGLSENEGDYVIRLEDVVYAWDKIEREWAREGDYYRPGYC</sequence>
<name>A0A6G1IE13_9PLEO</name>
<feature type="compositionally biased region" description="Polar residues" evidence="1">
    <location>
        <begin position="1"/>
        <end position="23"/>
    </location>
</feature>
<dbReference type="OrthoDB" id="3794996at2759"/>
<dbReference type="Proteomes" id="UP000799291">
    <property type="component" value="Unassembled WGS sequence"/>
</dbReference>
<evidence type="ECO:0000256" key="1">
    <source>
        <dbReference type="SAM" id="MobiDB-lite"/>
    </source>
</evidence>
<accession>A0A6G1IE13</accession>
<reference evidence="2" key="1">
    <citation type="journal article" date="2020" name="Stud. Mycol.">
        <title>101 Dothideomycetes genomes: a test case for predicting lifestyles and emergence of pathogens.</title>
        <authorList>
            <person name="Haridas S."/>
            <person name="Albert R."/>
            <person name="Binder M."/>
            <person name="Bloem J."/>
            <person name="Labutti K."/>
            <person name="Salamov A."/>
            <person name="Andreopoulos B."/>
            <person name="Baker S."/>
            <person name="Barry K."/>
            <person name="Bills G."/>
            <person name="Bluhm B."/>
            <person name="Cannon C."/>
            <person name="Castanera R."/>
            <person name="Culley D."/>
            <person name="Daum C."/>
            <person name="Ezra D."/>
            <person name="Gonzalez J."/>
            <person name="Henrissat B."/>
            <person name="Kuo A."/>
            <person name="Liang C."/>
            <person name="Lipzen A."/>
            <person name="Lutzoni F."/>
            <person name="Magnuson J."/>
            <person name="Mondo S."/>
            <person name="Nolan M."/>
            <person name="Ohm R."/>
            <person name="Pangilinan J."/>
            <person name="Park H.-J."/>
            <person name="Ramirez L."/>
            <person name="Alfaro M."/>
            <person name="Sun H."/>
            <person name="Tritt A."/>
            <person name="Yoshinaga Y."/>
            <person name="Zwiers L.-H."/>
            <person name="Turgeon B."/>
            <person name="Goodwin S."/>
            <person name="Spatafora J."/>
            <person name="Crous P."/>
            <person name="Grigoriev I."/>
        </authorList>
    </citation>
    <scope>NUCLEOTIDE SEQUENCE</scope>
    <source>
        <strain evidence="2">CBS 122367</strain>
    </source>
</reference>